<dbReference type="VEuPathDB" id="FungiDB:SJAG_01741"/>
<dbReference type="eggNOG" id="KOG1839">
    <property type="taxonomic scope" value="Eukaryota"/>
</dbReference>
<dbReference type="Pfam" id="PF13236">
    <property type="entry name" value="CLU"/>
    <property type="match status" value="1"/>
</dbReference>
<dbReference type="Pfam" id="PF13374">
    <property type="entry name" value="TPR_10"/>
    <property type="match status" value="1"/>
</dbReference>
<feature type="domain" description="Clu" evidence="3">
    <location>
        <begin position="317"/>
        <end position="561"/>
    </location>
</feature>
<dbReference type="InterPro" id="IPR011990">
    <property type="entry name" value="TPR-like_helical_dom_sf"/>
</dbReference>
<keyword evidence="4" id="KW-0396">Initiation factor</keyword>
<keyword evidence="1" id="KW-0963">Cytoplasm</keyword>
<dbReference type="Gene3D" id="1.25.40.10">
    <property type="entry name" value="Tetratricopeptide repeat domain"/>
    <property type="match status" value="2"/>
</dbReference>
<dbReference type="GO" id="GO:0005737">
    <property type="term" value="C:cytoplasm"/>
    <property type="evidence" value="ECO:0000318"/>
    <property type="project" value="GO_Central"/>
</dbReference>
<dbReference type="Proteomes" id="UP000001744">
    <property type="component" value="Unassembled WGS sequence"/>
</dbReference>
<dbReference type="OMA" id="HPVWDKD"/>
<dbReference type="PANTHER" id="PTHR12601:SF6">
    <property type="entry name" value="CLUSTERED MITOCHONDRIA PROTEIN HOMOLOG"/>
    <property type="match status" value="1"/>
</dbReference>
<dbReference type="GeneID" id="7049903"/>
<gene>
    <name evidence="5" type="primary">clu1</name>
    <name evidence="4" type="ORF">SJAG_01741</name>
</gene>
<sequence>MNEENRKTEGEHEEEKENKSAVSSAATVLENEIKVTVDFGSDVAPLSLYASPYDNFNDLRQHVIELNNGLYTCFRLEYNGTIMNPFQELSEAIDCETVKEISLRVILDHYTERESLYHAFRLLDNIRSGCSRQSHNAELGALMSVYPQLVRNQCGDVDASRNTSHAQFKDFSGEQLSLQYYVKLFEDAAQASEEIDCLQDFGLSAWNPVPPYWALQGHLFYLRVTVLEGQQFHITSRYDGYCVNQSSNTKFDPSPNPKYALHHSLSALLSSLSPKFQAGLADLLKSSGELDQTLKLQVSKVLQQPTWINTHSVYTADITRTQSIVCNPFLENKSNLRDWNDEIQSVREMPYANLQERVLRERLLQKTLNEFTESAMAGAIEVVNGNVPALNPTEPLASQMYIHNNIFFSYGMDSIGIFDKTGGNEASRHAVGKDVAYIRLLTQSDRCPISLLGTCLIDFAGHRIVAQTLIPGIFRQQDEGATQVVYGKVDGEDTFVFDKKLDPLLKEVSAILHLKKHPVVGNDGKTISMFTSMDAKGLKGTDGRSYLLDLYSLFPLDIGFLEEIANDDSKLPAYPHTLAYLRPELIQSIWETKLKNYAEAKAAKLKESVPKDELEKIPDISLNDFDYTLNPDVFRSDYKVPKDYEQTLKKDEEAVKAVSELLRNDIIPSFVKTVCTDESAMPVDGIALARMMHKRGINMRYLGKVAELAASQYGNDHPLVYLAELEMLARAVKHVFSNNIAKHSFYNRASSVAYLLCCIFSEDEAFKDSPVYKEYLQKIPSESFQTPTQVKESVAQNVASRFRYRIHNSAKFVKSPPLLRNICLKLGIQLLCRDYFCEPFVPAALQPATAGDKKSKKKKATKKKPSQTTFEPVLFYPTDILNILPLIKTCTPCSTLAREAFDACKLSIAQKDKNVSLSLLSESLMLHEQIYGILHAEVARAYCQVALLFYQLEDKEQALNLARKAVLVCERVLGFDSAETILGYMNLSLYEFSSGNIAIALAFCVHALKLWRCIFGPEHPDMITSFNNVAVMVQRMNNFVDSQKWFQASVDLSKKFFGNTLNTASLYFQLAQSMAFNDESRNALKAIRIAYDIYKEELGEDHATTKEAEEWLSKFTANAVYHAKHLKIQQLQPHGEASALRTHRFSS</sequence>
<dbReference type="RefSeq" id="XP_002172984.1">
    <property type="nucleotide sequence ID" value="XM_002172948.2"/>
</dbReference>
<keyword evidence="4" id="KW-0648">Protein biosynthesis</keyword>
<accession>B6JYS3</accession>
<dbReference type="InterPro" id="IPR027523">
    <property type="entry name" value="CLU_prot"/>
</dbReference>
<dbReference type="STRING" id="402676.B6JYS3"/>
<keyword evidence="6" id="KW-1185">Reference proteome</keyword>
<reference evidence="4 6" key="1">
    <citation type="journal article" date="2011" name="Science">
        <title>Comparative functional genomics of the fission yeasts.</title>
        <authorList>
            <person name="Rhind N."/>
            <person name="Chen Z."/>
            <person name="Yassour M."/>
            <person name="Thompson D.A."/>
            <person name="Haas B.J."/>
            <person name="Habib N."/>
            <person name="Wapinski I."/>
            <person name="Roy S."/>
            <person name="Lin M.F."/>
            <person name="Heiman D.I."/>
            <person name="Young S.K."/>
            <person name="Furuya K."/>
            <person name="Guo Y."/>
            <person name="Pidoux A."/>
            <person name="Chen H.M."/>
            <person name="Robbertse B."/>
            <person name="Goldberg J.M."/>
            <person name="Aoki K."/>
            <person name="Bayne E.H."/>
            <person name="Berlin A.M."/>
            <person name="Desjardins C.A."/>
            <person name="Dobbs E."/>
            <person name="Dukaj L."/>
            <person name="Fan L."/>
            <person name="FitzGerald M.G."/>
            <person name="French C."/>
            <person name="Gujja S."/>
            <person name="Hansen K."/>
            <person name="Keifenheim D."/>
            <person name="Levin J.Z."/>
            <person name="Mosher R.A."/>
            <person name="Mueller C.A."/>
            <person name="Pfiffner J."/>
            <person name="Priest M."/>
            <person name="Russ C."/>
            <person name="Smialowska A."/>
            <person name="Swoboda P."/>
            <person name="Sykes S.M."/>
            <person name="Vaughn M."/>
            <person name="Vengrova S."/>
            <person name="Yoder R."/>
            <person name="Zeng Q."/>
            <person name="Allshire R."/>
            <person name="Baulcombe D."/>
            <person name="Birren B.W."/>
            <person name="Brown W."/>
            <person name="Ekwall K."/>
            <person name="Kellis M."/>
            <person name="Leatherwood J."/>
            <person name="Levin H."/>
            <person name="Margalit H."/>
            <person name="Martienssen R."/>
            <person name="Nieduszynski C.A."/>
            <person name="Spatafora J.W."/>
            <person name="Friedman N."/>
            <person name="Dalgaard J.Z."/>
            <person name="Baumann P."/>
            <person name="Niki H."/>
            <person name="Regev A."/>
            <person name="Nusbaum C."/>
        </authorList>
    </citation>
    <scope>NUCLEOTIDE SEQUENCE [LARGE SCALE GENOMIC DNA]</scope>
    <source>
        <strain evidence="6">yFS275 / FY16936</strain>
    </source>
</reference>
<dbReference type="InterPro" id="IPR028275">
    <property type="entry name" value="CLU_N"/>
</dbReference>
<dbReference type="PANTHER" id="PTHR12601">
    <property type="entry name" value="EUKARYOTIC TRANSLATION INITIATION FACTOR 3 SUBUNIT EIF-3"/>
    <property type="match status" value="1"/>
</dbReference>
<dbReference type="OrthoDB" id="1414216at2759"/>
<dbReference type="Pfam" id="PF13424">
    <property type="entry name" value="TPR_12"/>
    <property type="match status" value="1"/>
</dbReference>
<dbReference type="InterPro" id="IPR023231">
    <property type="entry name" value="GSKIP_dom_sf"/>
</dbReference>
<evidence type="ECO:0000259" key="3">
    <source>
        <dbReference type="PROSITE" id="PS51823"/>
    </source>
</evidence>
<dbReference type="GO" id="GO:0003729">
    <property type="term" value="F:mRNA binding"/>
    <property type="evidence" value="ECO:0000318"/>
    <property type="project" value="GO_Central"/>
</dbReference>
<dbReference type="GO" id="GO:0003743">
    <property type="term" value="F:translation initiation factor activity"/>
    <property type="evidence" value="ECO:0007669"/>
    <property type="project" value="UniProtKB-KW"/>
</dbReference>
<dbReference type="InterPro" id="IPR025697">
    <property type="entry name" value="CLU_dom"/>
</dbReference>
<feature type="region of interest" description="Disordered" evidence="2">
    <location>
        <begin position="1"/>
        <end position="23"/>
    </location>
</feature>
<proteinExistence type="predicted"/>
<dbReference type="EMBL" id="KE651168">
    <property type="protein sequence ID" value="EEB06691.1"/>
    <property type="molecule type" value="Genomic_DNA"/>
</dbReference>
<evidence type="ECO:0000256" key="2">
    <source>
        <dbReference type="SAM" id="MobiDB-lite"/>
    </source>
</evidence>
<evidence type="ECO:0000256" key="1">
    <source>
        <dbReference type="ARBA" id="ARBA00022490"/>
    </source>
</evidence>
<dbReference type="PROSITE" id="PS51823">
    <property type="entry name" value="CLU"/>
    <property type="match status" value="1"/>
</dbReference>
<dbReference type="SUPFAM" id="SSF48452">
    <property type="entry name" value="TPR-like"/>
    <property type="match status" value="1"/>
</dbReference>
<dbReference type="HOGENOM" id="CLU_003256_2_0_1"/>
<dbReference type="CDD" id="cd15466">
    <property type="entry name" value="CLU-central"/>
    <property type="match status" value="1"/>
</dbReference>
<name>B6JYS3_SCHJY</name>
<dbReference type="Pfam" id="PF15044">
    <property type="entry name" value="CLU_N"/>
    <property type="match status" value="1"/>
</dbReference>
<feature type="compositionally biased region" description="Basic and acidic residues" evidence="2">
    <location>
        <begin position="1"/>
        <end position="19"/>
    </location>
</feature>
<protein>
    <submittedName>
        <fullName evidence="4">Translation initiation factor eIF3 alpha subunit</fullName>
    </submittedName>
</protein>
<dbReference type="Pfam" id="PF12807">
    <property type="entry name" value="eIF3_p135"/>
    <property type="match status" value="1"/>
</dbReference>
<dbReference type="AlphaFoldDB" id="B6JYS3"/>
<dbReference type="InterPro" id="IPR033646">
    <property type="entry name" value="CLU-central"/>
</dbReference>
<evidence type="ECO:0000313" key="4">
    <source>
        <dbReference type="EMBL" id="EEB06691.1"/>
    </source>
</evidence>
<dbReference type="Gene3D" id="3.30.2280.10">
    <property type="entry name" value="Hypothetical protein (hspc210)"/>
    <property type="match status" value="1"/>
</dbReference>
<dbReference type="SUPFAM" id="SSF103107">
    <property type="entry name" value="Hypothetical protein c14orf129, hspc210"/>
    <property type="match status" value="1"/>
</dbReference>
<evidence type="ECO:0000313" key="6">
    <source>
        <dbReference type="Proteomes" id="UP000001744"/>
    </source>
</evidence>
<dbReference type="JaponicusDB" id="SJAG_01741">
    <property type="gene designation" value="clu1"/>
</dbReference>
<evidence type="ECO:0000313" key="5">
    <source>
        <dbReference type="JaponicusDB" id="SJAG_01741"/>
    </source>
</evidence>
<dbReference type="GO" id="GO:0048312">
    <property type="term" value="P:intracellular distribution of mitochondria"/>
    <property type="evidence" value="ECO:0000318"/>
    <property type="project" value="GO_Central"/>
</dbReference>
<organism evidence="4 6">
    <name type="scientific">Schizosaccharomyces japonicus (strain yFS275 / FY16936)</name>
    <name type="common">Fission yeast</name>
    <dbReference type="NCBI Taxonomy" id="402676"/>
    <lineage>
        <taxon>Eukaryota</taxon>
        <taxon>Fungi</taxon>
        <taxon>Dikarya</taxon>
        <taxon>Ascomycota</taxon>
        <taxon>Taphrinomycotina</taxon>
        <taxon>Schizosaccharomycetes</taxon>
        <taxon>Schizosaccharomycetales</taxon>
        <taxon>Schizosaccharomycetaceae</taxon>
        <taxon>Schizosaccharomyces</taxon>
    </lineage>
</organism>